<accession>A0A2M6WY21</accession>
<dbReference type="EMBL" id="PEZV01000002">
    <property type="protein sequence ID" value="PIT97646.1"/>
    <property type="molecule type" value="Genomic_DNA"/>
</dbReference>
<gene>
    <name evidence="2" type="ORF">COT77_00240</name>
</gene>
<dbReference type="Proteomes" id="UP000228596">
    <property type="component" value="Unassembled WGS sequence"/>
</dbReference>
<evidence type="ECO:0008006" key="4">
    <source>
        <dbReference type="Google" id="ProtNLM"/>
    </source>
</evidence>
<feature type="compositionally biased region" description="Low complexity" evidence="1">
    <location>
        <begin position="203"/>
        <end position="213"/>
    </location>
</feature>
<evidence type="ECO:0000256" key="1">
    <source>
        <dbReference type="SAM" id="MobiDB-lite"/>
    </source>
</evidence>
<name>A0A2M6WY21_9BACT</name>
<feature type="region of interest" description="Disordered" evidence="1">
    <location>
        <begin position="142"/>
        <end position="213"/>
    </location>
</feature>
<proteinExistence type="predicted"/>
<comment type="caution">
    <text evidence="2">The sequence shown here is derived from an EMBL/GenBank/DDBJ whole genome shotgun (WGS) entry which is preliminary data.</text>
</comment>
<feature type="compositionally biased region" description="Polar residues" evidence="1">
    <location>
        <begin position="150"/>
        <end position="172"/>
    </location>
</feature>
<sequence length="797" mass="83969">MVTLGVIAYIGYRNNFWGIFASTSSPADECRIALDKDIVEDAASSSKYVYILDYNTKMGVQSNPSLMGISPVAIISNTNRSATIPASTTPYYAVIHMPQTNSSSKLVYSANITCAPGKASDYYISEANIPSGIIQIRSASGYYSPPKSNPGDSSQATQVESPKNPISDQPSLSGEQEGGVTGAGSGSGTSSEGGTTGAGSGSGTSSEGGTTAQQHNVSTVTFSVTTAGTVNTPIKDAQIALTDNGTQPQTVGITDKTGKLYTDLSKFNQLANQMNSSGKLYLIAYKPANQNTAVNMSAPLPYSTPQNLYEFRINCSSSQASDSVNYTAQAQPGQYSVPSGQNTIIFSAKRKSGGFSGNMVRIGGVNFSLVGTSSNNAKAASIDENGNQTSSSDQTSGALTSNLKKVFDSVGDLVGTNIKNSDQTDTPNISSGTIDKIKTKTQSTSAIANDYTNLKNRLSGAGSNAVNVTGMTPEGGDTSIVSIPYIPKGTYTLSLSKSGYQSKSVQFSITSDSGSINLDTNNLELAPNKGAEVPAAPASYTVSRVPGLKDNYYIATTAGDAQNPLSSVSALYYNPDTPQPGWTNQLLTKPQLDPNNPADQKTFANMVKDCVDKNPGLAAQIGISADSNLLKNLGYAYAVYELGFSNNSTSNSIKNALGGIAITQLLAKGNSGNININLDLFNQCGFSPYLFSGNGYSAYQPNYPTNQYQYPYGQTSAYNGYPTLQQCKTAYYTRYASSLVPNQQQLQLLQICPQLYGPTYYLPNTGTYGTYSPYQPYTPPSTLGYALGALGTVMSFK</sequence>
<feature type="compositionally biased region" description="Gly residues" evidence="1">
    <location>
        <begin position="176"/>
        <end position="187"/>
    </location>
</feature>
<protein>
    <recommendedName>
        <fullName evidence="4">PEGA domain-containing protein</fullName>
    </recommendedName>
</protein>
<dbReference type="AlphaFoldDB" id="A0A2M6WY21"/>
<reference evidence="3" key="1">
    <citation type="submission" date="2017-09" db="EMBL/GenBank/DDBJ databases">
        <title>Depth-based differentiation of microbial function through sediment-hosted aquifers and enrichment of novel symbionts in the deep terrestrial subsurface.</title>
        <authorList>
            <person name="Probst A.J."/>
            <person name="Ladd B."/>
            <person name="Jarett J.K."/>
            <person name="Geller-Mcgrath D.E."/>
            <person name="Sieber C.M.K."/>
            <person name="Emerson J.B."/>
            <person name="Anantharaman K."/>
            <person name="Thomas B.C."/>
            <person name="Malmstrom R."/>
            <person name="Stieglmeier M."/>
            <person name="Klingl A."/>
            <person name="Woyke T."/>
            <person name="Ryan C.M."/>
            <person name="Banfield J.F."/>
        </authorList>
    </citation>
    <scope>NUCLEOTIDE SEQUENCE [LARGE SCALE GENOMIC DNA]</scope>
</reference>
<evidence type="ECO:0000313" key="3">
    <source>
        <dbReference type="Proteomes" id="UP000228596"/>
    </source>
</evidence>
<organism evidence="2 3">
    <name type="scientific">Candidatus Berkelbacteria bacterium CG10_big_fil_rev_8_21_14_0_10_41_12</name>
    <dbReference type="NCBI Taxonomy" id="1974513"/>
    <lineage>
        <taxon>Bacteria</taxon>
        <taxon>Candidatus Berkelbacteria</taxon>
    </lineage>
</organism>
<evidence type="ECO:0000313" key="2">
    <source>
        <dbReference type="EMBL" id="PIT97646.1"/>
    </source>
</evidence>